<organism evidence="2 3">
    <name type="scientific">Boothiomyces macroporosus</name>
    <dbReference type="NCBI Taxonomy" id="261099"/>
    <lineage>
        <taxon>Eukaryota</taxon>
        <taxon>Fungi</taxon>
        <taxon>Fungi incertae sedis</taxon>
        <taxon>Chytridiomycota</taxon>
        <taxon>Chytridiomycota incertae sedis</taxon>
        <taxon>Chytridiomycetes</taxon>
        <taxon>Rhizophydiales</taxon>
        <taxon>Terramycetaceae</taxon>
        <taxon>Boothiomyces</taxon>
    </lineage>
</organism>
<dbReference type="EMBL" id="JADGKB010000133">
    <property type="protein sequence ID" value="KAJ3252686.1"/>
    <property type="molecule type" value="Genomic_DNA"/>
</dbReference>
<sequence>MSNIFVFTSKGSVLIKYEPECTIEWLLESCTERLTTRGLAEPLTTVKTDDGRTVDPEELIEKISQEHPALLLLTNTELSNLPVVAKTFFLPKVLKQMESDALQRAQTIASGKPVEDDSQAELSKLRSQTLKKFSTGTGLTRRDAAKRSTRFGPSAAAPEDAKLNRLSTLWDKLMVEDEDESVDPMHSEESIKGFLDRSSRMSSNSTINIDEEGNEPHRRSKSHSKSPSRGASPARDRTSILKRDRNRNSKTMSTRSDALANQIEQMLDDVSKAENENKEERVEKETVTVTQTTTVVTQTTTVVQETVVPIVPSGGKKLPKWHPDYGKDESSVP</sequence>
<name>A0AAD5UED2_9FUNG</name>
<accession>A0AAD5UED2</accession>
<dbReference type="Proteomes" id="UP001210925">
    <property type="component" value="Unassembled WGS sequence"/>
</dbReference>
<dbReference type="AlphaFoldDB" id="A0AAD5UED2"/>
<evidence type="ECO:0000256" key="1">
    <source>
        <dbReference type="SAM" id="MobiDB-lite"/>
    </source>
</evidence>
<feature type="compositionally biased region" description="Basic and acidic residues" evidence="1">
    <location>
        <begin position="321"/>
        <end position="333"/>
    </location>
</feature>
<feature type="non-terminal residue" evidence="2">
    <location>
        <position position="333"/>
    </location>
</feature>
<reference evidence="2" key="1">
    <citation type="submission" date="2020-05" db="EMBL/GenBank/DDBJ databases">
        <title>Phylogenomic resolution of chytrid fungi.</title>
        <authorList>
            <person name="Stajich J.E."/>
            <person name="Amses K."/>
            <person name="Simmons R."/>
            <person name="Seto K."/>
            <person name="Myers J."/>
            <person name="Bonds A."/>
            <person name="Quandt C.A."/>
            <person name="Barry K."/>
            <person name="Liu P."/>
            <person name="Grigoriev I."/>
            <person name="Longcore J.E."/>
            <person name="James T.Y."/>
        </authorList>
    </citation>
    <scope>NUCLEOTIDE SEQUENCE</scope>
    <source>
        <strain evidence="2">PLAUS21</strain>
    </source>
</reference>
<evidence type="ECO:0000313" key="3">
    <source>
        <dbReference type="Proteomes" id="UP001210925"/>
    </source>
</evidence>
<proteinExistence type="predicted"/>
<feature type="region of interest" description="Disordered" evidence="1">
    <location>
        <begin position="312"/>
        <end position="333"/>
    </location>
</feature>
<protein>
    <submittedName>
        <fullName evidence="2">Uncharacterized protein</fullName>
    </submittedName>
</protein>
<feature type="compositionally biased region" description="Basic and acidic residues" evidence="1">
    <location>
        <begin position="183"/>
        <end position="199"/>
    </location>
</feature>
<comment type="caution">
    <text evidence="2">The sequence shown here is derived from an EMBL/GenBank/DDBJ whole genome shotgun (WGS) entry which is preliminary data.</text>
</comment>
<feature type="region of interest" description="Disordered" evidence="1">
    <location>
        <begin position="126"/>
        <end position="159"/>
    </location>
</feature>
<feature type="region of interest" description="Disordered" evidence="1">
    <location>
        <begin position="178"/>
        <end position="257"/>
    </location>
</feature>
<feature type="compositionally biased region" description="Basic and acidic residues" evidence="1">
    <location>
        <begin position="234"/>
        <end position="247"/>
    </location>
</feature>
<evidence type="ECO:0000313" key="2">
    <source>
        <dbReference type="EMBL" id="KAJ3252686.1"/>
    </source>
</evidence>
<gene>
    <name evidence="2" type="ORF">HK103_001344</name>
</gene>
<feature type="compositionally biased region" description="Polar residues" evidence="1">
    <location>
        <begin position="126"/>
        <end position="138"/>
    </location>
</feature>
<keyword evidence="3" id="KW-1185">Reference proteome</keyword>